<evidence type="ECO:0000256" key="6">
    <source>
        <dbReference type="ARBA" id="ARBA00023274"/>
    </source>
</evidence>
<evidence type="ECO:0000313" key="9">
    <source>
        <dbReference type="EMBL" id="JAG79869.1"/>
    </source>
</evidence>
<comment type="similarity">
    <text evidence="2">Belongs to the mitochondrion-specific ribosomal protein mL52 family.</text>
</comment>
<evidence type="ECO:0000313" key="10">
    <source>
        <dbReference type="Proteomes" id="UP000694866"/>
    </source>
</evidence>
<dbReference type="InterPro" id="IPR034596">
    <property type="entry name" value="Ribosomal_mL52"/>
</dbReference>
<evidence type="ECO:0000313" key="11">
    <source>
        <dbReference type="RefSeq" id="XP_011304298.1"/>
    </source>
</evidence>
<dbReference type="Pfam" id="PF18699">
    <property type="entry name" value="MRPL52"/>
    <property type="match status" value="1"/>
</dbReference>
<protein>
    <recommendedName>
        <fullName evidence="7">Large ribosomal subunit protein mL52</fullName>
    </recommendedName>
    <alternativeName>
        <fullName evidence="8">39S ribosomal protein L52, mitochondrial</fullName>
    </alternativeName>
</protein>
<dbReference type="CTD" id="122704"/>
<name>A0A0C9RAJ1_9HYME</name>
<keyword evidence="3" id="KW-0809">Transit peptide</keyword>
<comment type="subcellular location">
    <subcellularLocation>
        <location evidence="1">Mitochondrion</location>
    </subcellularLocation>
</comment>
<keyword evidence="4 11" id="KW-0689">Ribosomal protein</keyword>
<evidence type="ECO:0000256" key="2">
    <source>
        <dbReference type="ARBA" id="ARBA00007232"/>
    </source>
</evidence>
<dbReference type="PANTHER" id="PTHR34090:SF1">
    <property type="entry name" value="LARGE RIBOSOMAL SUBUNIT PROTEIN ML52"/>
    <property type="match status" value="1"/>
</dbReference>
<dbReference type="GO" id="GO:0032543">
    <property type="term" value="P:mitochondrial translation"/>
    <property type="evidence" value="ECO:0007669"/>
    <property type="project" value="InterPro"/>
</dbReference>
<keyword evidence="10" id="KW-1185">Reference proteome</keyword>
<organism evidence="9">
    <name type="scientific">Fopius arisanus</name>
    <dbReference type="NCBI Taxonomy" id="64838"/>
    <lineage>
        <taxon>Eukaryota</taxon>
        <taxon>Metazoa</taxon>
        <taxon>Ecdysozoa</taxon>
        <taxon>Arthropoda</taxon>
        <taxon>Hexapoda</taxon>
        <taxon>Insecta</taxon>
        <taxon>Pterygota</taxon>
        <taxon>Neoptera</taxon>
        <taxon>Endopterygota</taxon>
        <taxon>Hymenoptera</taxon>
        <taxon>Apocrita</taxon>
        <taxon>Ichneumonoidea</taxon>
        <taxon>Braconidae</taxon>
        <taxon>Opiinae</taxon>
        <taxon>Fopius</taxon>
    </lineage>
</organism>
<reference evidence="9" key="1">
    <citation type="submission" date="2015-01" db="EMBL/GenBank/DDBJ databases">
        <title>Transcriptome Assembly of Fopius arisanus.</title>
        <authorList>
            <person name="Geib S."/>
        </authorList>
    </citation>
    <scope>NUCLEOTIDE SEQUENCE</scope>
</reference>
<accession>A0A0C9RAJ1</accession>
<evidence type="ECO:0000256" key="8">
    <source>
        <dbReference type="ARBA" id="ARBA00035425"/>
    </source>
</evidence>
<sequence>MMSLFSRLFTHTRFIRHVVAINNLSGIHTTCVTRLDQGWRRKMRLPENPNAFGPLTNLPDYSFADGRPTPFGTRMLNRINKQREILKRVRTLTSEVDYAVQRYERIQGEKAKYRKSILESKLKPKGTKLAIAMSEVSKKPPS</sequence>
<dbReference type="EMBL" id="GBYB01010102">
    <property type="protein sequence ID" value="JAG79869.1"/>
    <property type="molecule type" value="Transcribed_RNA"/>
</dbReference>
<evidence type="ECO:0000256" key="1">
    <source>
        <dbReference type="ARBA" id="ARBA00004173"/>
    </source>
</evidence>
<dbReference type="GeneID" id="105267268"/>
<dbReference type="Proteomes" id="UP000694866">
    <property type="component" value="Unplaced"/>
</dbReference>
<dbReference type="AlphaFoldDB" id="A0A0C9RAJ1"/>
<evidence type="ECO:0000256" key="5">
    <source>
        <dbReference type="ARBA" id="ARBA00023128"/>
    </source>
</evidence>
<evidence type="ECO:0000256" key="3">
    <source>
        <dbReference type="ARBA" id="ARBA00022946"/>
    </source>
</evidence>
<keyword evidence="5" id="KW-0496">Mitochondrion</keyword>
<gene>
    <name evidence="9 11" type="primary">mRpL52</name>
    <name evidence="9" type="ORF">g.55831</name>
</gene>
<dbReference type="KEGG" id="fas:105267268"/>
<dbReference type="GO" id="GO:0005762">
    <property type="term" value="C:mitochondrial large ribosomal subunit"/>
    <property type="evidence" value="ECO:0007669"/>
    <property type="project" value="InterPro"/>
</dbReference>
<evidence type="ECO:0000256" key="4">
    <source>
        <dbReference type="ARBA" id="ARBA00022980"/>
    </source>
</evidence>
<proteinExistence type="inferred from homology"/>
<dbReference type="OrthoDB" id="10249237at2759"/>
<accession>A0A9R1U1N1</accession>
<reference evidence="11" key="2">
    <citation type="submission" date="2025-04" db="UniProtKB">
        <authorList>
            <consortium name="RefSeq"/>
        </authorList>
    </citation>
    <scope>IDENTIFICATION</scope>
    <source>
        <strain evidence="11">USDA-PBARC FA_bdor</strain>
        <tissue evidence="11">Whole organism</tissue>
    </source>
</reference>
<keyword evidence="6" id="KW-0687">Ribonucleoprotein</keyword>
<dbReference type="GO" id="GO:0003735">
    <property type="term" value="F:structural constituent of ribosome"/>
    <property type="evidence" value="ECO:0007669"/>
    <property type="project" value="InterPro"/>
</dbReference>
<dbReference type="PANTHER" id="PTHR34090">
    <property type="entry name" value="39S RIBOSOMAL PROTEIN L52, MITOCHONDRIAL"/>
    <property type="match status" value="1"/>
</dbReference>
<dbReference type="RefSeq" id="XP_011304298.1">
    <property type="nucleotide sequence ID" value="XM_011305996.1"/>
</dbReference>
<evidence type="ECO:0000256" key="7">
    <source>
        <dbReference type="ARBA" id="ARBA00035181"/>
    </source>
</evidence>